<comment type="caution">
    <text evidence="1">The sequence shown here is derived from an EMBL/GenBank/DDBJ whole genome shotgun (WGS) entry which is preliminary data.</text>
</comment>
<evidence type="ECO:0000313" key="2">
    <source>
        <dbReference type="Proteomes" id="UP001597560"/>
    </source>
</evidence>
<dbReference type="RefSeq" id="WP_377609412.1">
    <property type="nucleotide sequence ID" value="NZ_JBHUPA010000002.1"/>
</dbReference>
<keyword evidence="2" id="KW-1185">Reference proteome</keyword>
<proteinExistence type="predicted"/>
<organism evidence="1 2">
    <name type="scientific">Olivibacter jilunii</name>
    <dbReference type="NCBI Taxonomy" id="985016"/>
    <lineage>
        <taxon>Bacteria</taxon>
        <taxon>Pseudomonadati</taxon>
        <taxon>Bacteroidota</taxon>
        <taxon>Sphingobacteriia</taxon>
        <taxon>Sphingobacteriales</taxon>
        <taxon>Sphingobacteriaceae</taxon>
        <taxon>Olivibacter</taxon>
    </lineage>
</organism>
<dbReference type="EMBL" id="JBHUPA010000002">
    <property type="protein sequence ID" value="MFD2961309.1"/>
    <property type="molecule type" value="Genomic_DNA"/>
</dbReference>
<evidence type="ECO:0000313" key="1">
    <source>
        <dbReference type="EMBL" id="MFD2961309.1"/>
    </source>
</evidence>
<name>A0ABW6AZ16_9SPHI</name>
<reference evidence="2" key="1">
    <citation type="journal article" date="2019" name="Int. J. Syst. Evol. Microbiol.">
        <title>The Global Catalogue of Microorganisms (GCM) 10K type strain sequencing project: providing services to taxonomists for standard genome sequencing and annotation.</title>
        <authorList>
            <consortium name="The Broad Institute Genomics Platform"/>
            <consortium name="The Broad Institute Genome Sequencing Center for Infectious Disease"/>
            <person name="Wu L."/>
            <person name="Ma J."/>
        </authorList>
    </citation>
    <scope>NUCLEOTIDE SEQUENCE [LARGE SCALE GENOMIC DNA]</scope>
    <source>
        <strain evidence="2">KCTC 23098</strain>
    </source>
</reference>
<dbReference type="Proteomes" id="UP001597560">
    <property type="component" value="Unassembled WGS sequence"/>
</dbReference>
<gene>
    <name evidence="1" type="ORF">ACFS6J_05915</name>
</gene>
<sequence length="132" mass="14934">MESLLEVLRQEIEAEKRFLKHLPVNSAAFTSLSKMIYEKTAIYNAAKQIDDSENRASEKSHSCLCFSKALEKVSKSIPEDYWISDVNIPMKVVRPGVLQIGTFKSSLSQKKMAITLKIKYCPFCGNSINNQN</sequence>
<protein>
    <submittedName>
        <fullName evidence="1">Uncharacterized protein</fullName>
    </submittedName>
</protein>
<accession>A0ABW6AZ16</accession>